<dbReference type="AlphaFoldDB" id="B9WM64"/>
<evidence type="ECO:0000313" key="3">
    <source>
        <dbReference type="EMBL" id="CAX40177.1"/>
    </source>
</evidence>
<sequence length="495" mass="55808">MQTQEKDNWLEAMSAEMAAHQTNQTWIEVPRPTNKQILTCRWVFSKKPGNKFKARLVAHGHQQSKNQEFKETFSPVIRTESIKILLAVSALTNKIVHAMDVNNAFLNGILDSEVFMTQAPGFESENNTVYKLVKSIYGLREAPAVWNRVLSDVLVKDGFKRVESEISLYLKKGIMVGVYVDDILISAETEGEIDKVKSLLKSNFRMKDMKGITKFIGMNIKQSPLGIEISLSDYIEKMLEDFGMTECNTVRTPTMSGLDLETIDAEPKLCDATEYRSLVGKLIFSANVCRFDTAYITGVLARHFHAPEERHYKAAKHVLRYLKGTKDFALSYNNHEGIQVFCDADWASTSRDRKSLTGYLVKLGGSAISWSSKKQHSVSLSTTESEFYAMCSVAKEIVWILSVLDPMDLAIELPITVYSDNQSAISLASHPTLHARTKHISIRCHYIRDLIASGIIVFRHISTVEMQADLLTKGLEHVKFTRLLNKCGLKKSSLH</sequence>
<organism evidence="3 4">
    <name type="scientific">Candida dubliniensis (strain CD36 / ATCC MYA-646 / CBS 7987 / NCPF 3949 / NRRL Y-17841)</name>
    <name type="common">Yeast</name>
    <dbReference type="NCBI Taxonomy" id="573826"/>
    <lineage>
        <taxon>Eukaryota</taxon>
        <taxon>Fungi</taxon>
        <taxon>Dikarya</taxon>
        <taxon>Ascomycota</taxon>
        <taxon>Saccharomycotina</taxon>
        <taxon>Pichiomycetes</taxon>
        <taxon>Debaryomycetaceae</taxon>
        <taxon>Candida/Lodderomyces clade</taxon>
        <taxon>Candida</taxon>
    </lineage>
</organism>
<dbReference type="PANTHER" id="PTHR11439:SF483">
    <property type="entry name" value="PEPTIDE SYNTHASE GLIP-LIKE, PUTATIVE (AFU_ORTHOLOGUE AFUA_3G12920)-RELATED"/>
    <property type="match status" value="1"/>
</dbReference>
<dbReference type="SUPFAM" id="SSF56672">
    <property type="entry name" value="DNA/RNA polymerases"/>
    <property type="match status" value="1"/>
</dbReference>
<evidence type="ECO:0000313" key="4">
    <source>
        <dbReference type="Proteomes" id="UP000002605"/>
    </source>
</evidence>
<dbReference type="InterPro" id="IPR043502">
    <property type="entry name" value="DNA/RNA_pol_sf"/>
</dbReference>
<evidence type="ECO:0000313" key="2">
    <source>
        <dbReference type="CGD" id="CAL0000170352"/>
    </source>
</evidence>
<reference evidence="3 4" key="1">
    <citation type="journal article" date="2009" name="Genome Res.">
        <title>Comparative genomics of the fungal pathogens Candida dubliniensis and Candida albicans.</title>
        <authorList>
            <person name="Jackson A.P."/>
            <person name="Gamble J.A."/>
            <person name="Yeomans T."/>
            <person name="Moran G.P."/>
            <person name="Saunders D."/>
            <person name="Harris D."/>
            <person name="Aslett M."/>
            <person name="Barrell J.F."/>
            <person name="Butler G."/>
            <person name="Citiulo F."/>
            <person name="Coleman D.C."/>
            <person name="de Groot P.W.J."/>
            <person name="Goodwin T.J."/>
            <person name="Quail M.A."/>
            <person name="McQuillan J."/>
            <person name="Munro C.A."/>
            <person name="Pain A."/>
            <person name="Poulter R.T."/>
            <person name="Rajandream M.A."/>
            <person name="Renauld H."/>
            <person name="Spiering M.J."/>
            <person name="Tivey A."/>
            <person name="Gow N.A.R."/>
            <person name="Barrell B."/>
            <person name="Sullivan D.J."/>
            <person name="Berriman M."/>
        </authorList>
    </citation>
    <scope>NUCLEOTIDE SEQUENCE [LARGE SCALE GENOMIC DNA]</scope>
    <source>
        <strain evidence="4">CD36 / ATCC MYA-646 / CBS 7987 / NCPF 3949 / NRRL Y-17841</strain>
    </source>
</reference>
<dbReference type="eggNOG" id="KOG0017">
    <property type="taxonomic scope" value="Eukaryota"/>
</dbReference>
<dbReference type="RefSeq" id="XP_002422173.1">
    <property type="nucleotide sequence ID" value="XM_002422128.1"/>
</dbReference>
<keyword evidence="3" id="KW-0548">Nucleotidyltransferase</keyword>
<dbReference type="GO" id="GO:0003964">
    <property type="term" value="F:RNA-directed DNA polymerase activity"/>
    <property type="evidence" value="ECO:0007669"/>
    <property type="project" value="UniProtKB-KW"/>
</dbReference>
<keyword evidence="3" id="KW-0808">Transferase</keyword>
<gene>
    <name evidence="2" type="ordered locus">Cd36_32110</name>
    <name evidence="3" type="ORF">CD36_32110</name>
</gene>
<dbReference type="InterPro" id="IPR013103">
    <property type="entry name" value="RVT_2"/>
</dbReference>
<accession>B9WM64</accession>
<dbReference type="PANTHER" id="PTHR11439">
    <property type="entry name" value="GAG-POL-RELATED RETROTRANSPOSON"/>
    <property type="match status" value="1"/>
</dbReference>
<dbReference type="GeneID" id="8049506"/>
<feature type="domain" description="Reverse transcriptase Ty1/copia-type" evidence="1">
    <location>
        <begin position="23"/>
        <end position="255"/>
    </location>
</feature>
<evidence type="ECO:0000259" key="1">
    <source>
        <dbReference type="Pfam" id="PF07727"/>
    </source>
</evidence>
<dbReference type="Proteomes" id="UP000002605">
    <property type="component" value="Chromosome R"/>
</dbReference>
<keyword evidence="4" id="KW-1185">Reference proteome</keyword>
<dbReference type="InterPro" id="IPR043128">
    <property type="entry name" value="Rev_trsase/Diguanyl_cyclase"/>
</dbReference>
<dbReference type="CDD" id="cd09272">
    <property type="entry name" value="RNase_HI_RT_Ty1"/>
    <property type="match status" value="1"/>
</dbReference>
<name>B9WM64_CANDC</name>
<dbReference type="EMBL" id="FM992695">
    <property type="protein sequence ID" value="CAX40177.1"/>
    <property type="molecule type" value="Genomic_DNA"/>
</dbReference>
<dbReference type="KEGG" id="cdu:CD36_32110"/>
<dbReference type="Gene3D" id="3.10.10.10">
    <property type="entry name" value="HIV Type 1 Reverse Transcriptase, subunit A, domain 1"/>
    <property type="match status" value="1"/>
</dbReference>
<keyword evidence="3" id="KW-0695">RNA-directed DNA polymerase</keyword>
<dbReference type="Gene3D" id="3.30.70.270">
    <property type="match status" value="1"/>
</dbReference>
<protein>
    <submittedName>
        <fullName evidence="3">Transposon polyprotein reverse transcriptase, putative</fullName>
    </submittedName>
</protein>
<dbReference type="VEuPathDB" id="FungiDB:CD36_32110"/>
<dbReference type="HOGENOM" id="CLU_001650_21_3_1"/>
<dbReference type="CGD" id="CAL0000170352">
    <property type="gene designation" value="Cd36_32110"/>
</dbReference>
<dbReference type="OrthoDB" id="4075035at2759"/>
<dbReference type="Pfam" id="PF07727">
    <property type="entry name" value="RVT_2"/>
    <property type="match status" value="1"/>
</dbReference>
<proteinExistence type="predicted"/>